<keyword evidence="2" id="KW-1133">Transmembrane helix</keyword>
<evidence type="ECO:0000256" key="2">
    <source>
        <dbReference type="SAM" id="Phobius"/>
    </source>
</evidence>
<evidence type="ECO:0000313" key="3">
    <source>
        <dbReference type="EMBL" id="VDK30475.1"/>
    </source>
</evidence>
<reference evidence="3 4" key="1">
    <citation type="submission" date="2018-11" db="EMBL/GenBank/DDBJ databases">
        <authorList>
            <consortium name="Pathogen Informatics"/>
        </authorList>
    </citation>
    <scope>NUCLEOTIDE SEQUENCE [LARGE SCALE GENOMIC DNA]</scope>
</reference>
<dbReference type="EMBL" id="UYRU01000635">
    <property type="protein sequence ID" value="VDK30475.1"/>
    <property type="molecule type" value="Genomic_DNA"/>
</dbReference>
<dbReference type="AlphaFoldDB" id="A0A3P6PT39"/>
<feature type="transmembrane region" description="Helical" evidence="2">
    <location>
        <begin position="326"/>
        <end position="343"/>
    </location>
</feature>
<feature type="transmembrane region" description="Helical" evidence="2">
    <location>
        <begin position="187"/>
        <end position="211"/>
    </location>
</feature>
<feature type="transmembrane region" description="Helical" evidence="2">
    <location>
        <begin position="139"/>
        <end position="159"/>
    </location>
</feature>
<keyword evidence="2" id="KW-0812">Transmembrane</keyword>
<feature type="region of interest" description="Disordered" evidence="1">
    <location>
        <begin position="249"/>
        <end position="270"/>
    </location>
</feature>
<keyword evidence="2" id="KW-0472">Membrane</keyword>
<proteinExistence type="predicted"/>
<sequence>MTGGTQAFWSCSVIVSWPNGLDICEIMLNVFGFLANLLVTVLLFLLCAKKSVDLALLRVLSLSCLVSTFMCFFYDVVTPGSNTGNMYFDGLVCIFFRSRFLYWYSRVHVYHSLFFFAYNRAFGILKLRHYPHTTEKHRLYFYMFLVFTASFLSAAPQMLQARPHVKNCACATPTTNFALLSAIYAHAFLWVAILGFIYPAIFLCICTVLLVRLRGTERGVLVDDLEELAFPEPRPSSSYSSSQADAICTSSSTSSESSNGRQRGTTVPGGSDEVSAHHVWSASFCIIPLSAAYIATFTYDSTYQLLSAMGYLTYVMNSPTQQFSEVLLTLFTALVPLILFYHIPAMRSLIFVAIASVQKKFGKIEVRDLGETA</sequence>
<name>A0A3P6PT39_DIBLA</name>
<evidence type="ECO:0000256" key="1">
    <source>
        <dbReference type="SAM" id="MobiDB-lite"/>
    </source>
</evidence>
<evidence type="ECO:0000313" key="4">
    <source>
        <dbReference type="Proteomes" id="UP000281553"/>
    </source>
</evidence>
<feature type="transmembrane region" description="Helical" evidence="2">
    <location>
        <begin position="55"/>
        <end position="77"/>
    </location>
</feature>
<gene>
    <name evidence="3" type="ORF">DILT_LOCUS176</name>
</gene>
<evidence type="ECO:0008006" key="5">
    <source>
        <dbReference type="Google" id="ProtNLM"/>
    </source>
</evidence>
<dbReference type="Gene3D" id="1.20.1070.10">
    <property type="entry name" value="Rhodopsin 7-helix transmembrane proteins"/>
    <property type="match status" value="1"/>
</dbReference>
<protein>
    <recommendedName>
        <fullName evidence="5">G-protein coupled receptors family 1 profile domain-containing protein</fullName>
    </recommendedName>
</protein>
<feature type="compositionally biased region" description="Low complexity" evidence="1">
    <location>
        <begin position="249"/>
        <end position="258"/>
    </location>
</feature>
<keyword evidence="4" id="KW-1185">Reference proteome</keyword>
<accession>A0A3P6PT39</accession>
<dbReference type="Proteomes" id="UP000281553">
    <property type="component" value="Unassembled WGS sequence"/>
</dbReference>
<organism evidence="3 4">
    <name type="scientific">Dibothriocephalus latus</name>
    <name type="common">Fish tapeworm</name>
    <name type="synonym">Diphyllobothrium latum</name>
    <dbReference type="NCBI Taxonomy" id="60516"/>
    <lineage>
        <taxon>Eukaryota</taxon>
        <taxon>Metazoa</taxon>
        <taxon>Spiralia</taxon>
        <taxon>Lophotrochozoa</taxon>
        <taxon>Platyhelminthes</taxon>
        <taxon>Cestoda</taxon>
        <taxon>Eucestoda</taxon>
        <taxon>Diphyllobothriidea</taxon>
        <taxon>Diphyllobothriidae</taxon>
        <taxon>Dibothriocephalus</taxon>
    </lineage>
</organism>
<dbReference type="OrthoDB" id="6275435at2759"/>
<feature type="transmembrane region" description="Helical" evidence="2">
    <location>
        <begin position="26"/>
        <end position="48"/>
    </location>
</feature>